<sequence>MAATRLQALHGFRRLLRARKVLFRGDANALAASQLELRSQFQTNRHETDAAKIAEMLRGIDEVEDMMLNNFVQGELNEQGNYTTTIPSDSSGEELTSITTEDLEKMAAETSCSVTVNHHSANRGEEHHHH</sequence>
<dbReference type="PANTHER" id="PTHR46749:SF1">
    <property type="entry name" value="COMPLEX III ASSEMBLY FACTOR LYRM7"/>
    <property type="match status" value="1"/>
</dbReference>
<reference evidence="5" key="1">
    <citation type="submission" date="2021-01" db="EMBL/GenBank/DDBJ databases">
        <authorList>
            <person name="Corre E."/>
            <person name="Pelletier E."/>
            <person name="Niang G."/>
            <person name="Scheremetjew M."/>
            <person name="Finn R."/>
            <person name="Kale V."/>
            <person name="Holt S."/>
            <person name="Cochrane G."/>
            <person name="Meng A."/>
            <person name="Brown T."/>
            <person name="Cohen L."/>
        </authorList>
    </citation>
    <scope>NUCLEOTIDE SEQUENCE</scope>
    <source>
        <strain evidence="5">CCMP2877</strain>
    </source>
</reference>
<evidence type="ECO:0000256" key="1">
    <source>
        <dbReference type="ARBA" id="ARBA00004305"/>
    </source>
</evidence>
<dbReference type="InterPro" id="IPR050435">
    <property type="entry name" value="MZM1/LYRM7"/>
</dbReference>
<name>A0A7S1U0R5_9STRA</name>
<keyword evidence="2" id="KW-0496">Mitochondrion</keyword>
<dbReference type="AlphaFoldDB" id="A0A7S1U0R5"/>
<accession>A0A7S1U0R5</accession>
<dbReference type="GO" id="GO:0044183">
    <property type="term" value="F:protein folding chaperone"/>
    <property type="evidence" value="ECO:0007669"/>
    <property type="project" value="TreeGrafter"/>
</dbReference>
<evidence type="ECO:0000259" key="4">
    <source>
        <dbReference type="Pfam" id="PF05347"/>
    </source>
</evidence>
<dbReference type="InterPro" id="IPR008011">
    <property type="entry name" value="Complex1_LYR_dom"/>
</dbReference>
<dbReference type="CDD" id="cd20267">
    <property type="entry name" value="Complex1_LYR_LYRM7"/>
    <property type="match status" value="1"/>
</dbReference>
<dbReference type="EMBL" id="HBGJ01015921">
    <property type="protein sequence ID" value="CAD9251845.1"/>
    <property type="molecule type" value="Transcribed_RNA"/>
</dbReference>
<gene>
    <name evidence="5" type="ORF">PPAR1163_LOCUS10208</name>
</gene>
<dbReference type="InterPro" id="IPR045298">
    <property type="entry name" value="Complex1_LYR_LYRM7"/>
</dbReference>
<feature type="domain" description="Complex 1 LYR protein" evidence="4">
    <location>
        <begin position="7"/>
        <end position="59"/>
    </location>
</feature>
<comment type="subcellular location">
    <subcellularLocation>
        <location evidence="1">Mitochondrion matrix</location>
    </subcellularLocation>
</comment>
<organism evidence="5">
    <name type="scientific">Phaeomonas parva</name>
    <dbReference type="NCBI Taxonomy" id="124430"/>
    <lineage>
        <taxon>Eukaryota</taxon>
        <taxon>Sar</taxon>
        <taxon>Stramenopiles</taxon>
        <taxon>Ochrophyta</taxon>
        <taxon>Pinguiophyceae</taxon>
        <taxon>Pinguiochrysidales</taxon>
        <taxon>Pinguiochrysidaceae</taxon>
        <taxon>Phaeomonas</taxon>
    </lineage>
</organism>
<keyword evidence="3" id="KW-0143">Chaperone</keyword>
<evidence type="ECO:0000256" key="3">
    <source>
        <dbReference type="ARBA" id="ARBA00023186"/>
    </source>
</evidence>
<protein>
    <recommendedName>
        <fullName evidence="4">Complex 1 LYR protein domain-containing protein</fullName>
    </recommendedName>
</protein>
<dbReference type="Pfam" id="PF05347">
    <property type="entry name" value="Complex1_LYR"/>
    <property type="match status" value="1"/>
</dbReference>
<dbReference type="GO" id="GO:0005759">
    <property type="term" value="C:mitochondrial matrix"/>
    <property type="evidence" value="ECO:0007669"/>
    <property type="project" value="UniProtKB-SubCell"/>
</dbReference>
<proteinExistence type="predicted"/>
<dbReference type="GO" id="GO:0034551">
    <property type="term" value="P:mitochondrial respiratory chain complex III assembly"/>
    <property type="evidence" value="ECO:0007669"/>
    <property type="project" value="InterPro"/>
</dbReference>
<evidence type="ECO:0000313" key="5">
    <source>
        <dbReference type="EMBL" id="CAD9251845.1"/>
    </source>
</evidence>
<dbReference type="PANTHER" id="PTHR46749">
    <property type="entry name" value="COMPLEX III ASSEMBLY FACTOR LYRM7"/>
    <property type="match status" value="1"/>
</dbReference>
<evidence type="ECO:0000256" key="2">
    <source>
        <dbReference type="ARBA" id="ARBA00023128"/>
    </source>
</evidence>